<accession>A7SHM2</accession>
<evidence type="ECO:0000256" key="1">
    <source>
        <dbReference type="ARBA" id="ARBA00006373"/>
    </source>
</evidence>
<feature type="non-terminal residue" evidence="4">
    <location>
        <position position="1"/>
    </location>
</feature>
<organism evidence="4 5">
    <name type="scientific">Nematostella vectensis</name>
    <name type="common">Starlet sea anemone</name>
    <dbReference type="NCBI Taxonomy" id="45351"/>
    <lineage>
        <taxon>Eukaryota</taxon>
        <taxon>Metazoa</taxon>
        <taxon>Cnidaria</taxon>
        <taxon>Anthozoa</taxon>
        <taxon>Hexacorallia</taxon>
        <taxon>Actiniaria</taxon>
        <taxon>Edwardsiidae</taxon>
        <taxon>Nematostella</taxon>
    </lineage>
</organism>
<dbReference type="SUPFAM" id="SSF57196">
    <property type="entry name" value="EGF/Laminin"/>
    <property type="match status" value="1"/>
</dbReference>
<keyword evidence="2" id="KW-0245">EGF-like domain</keyword>
<dbReference type="STRING" id="45351.A7SHM2"/>
<evidence type="ECO:0000256" key="2">
    <source>
        <dbReference type="PROSITE-ProRule" id="PRU00076"/>
    </source>
</evidence>
<dbReference type="AlphaFoldDB" id="A7SHM2"/>
<feature type="domain" description="EGF-like" evidence="3">
    <location>
        <begin position="33"/>
        <end position="70"/>
    </location>
</feature>
<protein>
    <recommendedName>
        <fullName evidence="3">EGF-like domain-containing protein</fullName>
    </recommendedName>
</protein>
<dbReference type="eggNOG" id="KOG3516">
    <property type="taxonomic scope" value="Eukaryota"/>
</dbReference>
<name>A7SHM2_NEMVE</name>
<dbReference type="HOGENOM" id="CLU_2270503_0_0_1"/>
<dbReference type="EMBL" id="DS469661">
    <property type="protein sequence ID" value="EDO36805.1"/>
    <property type="molecule type" value="Genomic_DNA"/>
</dbReference>
<dbReference type="PROSITE" id="PS50026">
    <property type="entry name" value="EGF_3"/>
    <property type="match status" value="1"/>
</dbReference>
<comment type="similarity">
    <text evidence="1">Belongs to the EGF domain peptide family.</text>
</comment>
<dbReference type="PhylomeDB" id="A7SHM2"/>
<evidence type="ECO:0000259" key="3">
    <source>
        <dbReference type="PROSITE" id="PS50026"/>
    </source>
</evidence>
<evidence type="ECO:0000313" key="4">
    <source>
        <dbReference type="EMBL" id="EDO36805.1"/>
    </source>
</evidence>
<comment type="caution">
    <text evidence="2">Lacks conserved residue(s) required for the propagation of feature annotation.</text>
</comment>
<dbReference type="Proteomes" id="UP000001593">
    <property type="component" value="Unassembled WGS sequence"/>
</dbReference>
<evidence type="ECO:0000313" key="5">
    <source>
        <dbReference type="Proteomes" id="UP000001593"/>
    </source>
</evidence>
<reference evidence="4 5" key="1">
    <citation type="journal article" date="2007" name="Science">
        <title>Sea anemone genome reveals ancestral eumetazoan gene repertoire and genomic organization.</title>
        <authorList>
            <person name="Putnam N.H."/>
            <person name="Srivastava M."/>
            <person name="Hellsten U."/>
            <person name="Dirks B."/>
            <person name="Chapman J."/>
            <person name="Salamov A."/>
            <person name="Terry A."/>
            <person name="Shapiro H."/>
            <person name="Lindquist E."/>
            <person name="Kapitonov V.V."/>
            <person name="Jurka J."/>
            <person name="Genikhovich G."/>
            <person name="Grigoriev I.V."/>
            <person name="Lucas S.M."/>
            <person name="Steele R.E."/>
            <person name="Finnerty J.R."/>
            <person name="Technau U."/>
            <person name="Martindale M.Q."/>
            <person name="Rokhsar D.S."/>
        </authorList>
    </citation>
    <scope>NUCLEOTIDE SEQUENCE [LARGE SCALE GENOMIC DNA]</scope>
    <source>
        <strain evidence="5">CH2 X CH6</strain>
    </source>
</reference>
<keyword evidence="5" id="KW-1185">Reference proteome</keyword>
<dbReference type="InParanoid" id="A7SHM2"/>
<proteinExistence type="inferred from homology"/>
<gene>
    <name evidence="4" type="ORF">NEMVEDRAFT_v1g57553</name>
</gene>
<sequence length="103" mass="11475">FVGCVWNINFNNELFDPSTLTPSEYMEVGTCHITNFCFPMACKHGGKCSQDGKTFACDCLNTQYHGSVCQFCKHKEPKMITGTYTIDPDGSGPEKPYKTKCSL</sequence>
<dbReference type="Gene3D" id="2.10.25.10">
    <property type="entry name" value="Laminin"/>
    <property type="match status" value="1"/>
</dbReference>
<feature type="non-terminal residue" evidence="4">
    <location>
        <position position="103"/>
    </location>
</feature>
<dbReference type="InterPro" id="IPR000742">
    <property type="entry name" value="EGF"/>
</dbReference>